<feature type="non-terminal residue" evidence="1">
    <location>
        <position position="1"/>
    </location>
</feature>
<feature type="non-terminal residue" evidence="1">
    <location>
        <position position="357"/>
    </location>
</feature>
<dbReference type="OrthoDB" id="5229512at2759"/>
<dbReference type="InterPro" id="IPR011990">
    <property type="entry name" value="TPR-like_helical_dom_sf"/>
</dbReference>
<dbReference type="Proteomes" id="UP000250140">
    <property type="component" value="Unassembled WGS sequence"/>
</dbReference>
<dbReference type="EMBL" id="KV749833">
    <property type="protein sequence ID" value="OCL07580.1"/>
    <property type="molecule type" value="Genomic_DNA"/>
</dbReference>
<evidence type="ECO:0000313" key="2">
    <source>
        <dbReference type="Proteomes" id="UP000250140"/>
    </source>
</evidence>
<evidence type="ECO:0000313" key="1">
    <source>
        <dbReference type="EMBL" id="OCL07580.1"/>
    </source>
</evidence>
<protein>
    <submittedName>
        <fullName evidence="1">Uncharacterized protein</fullName>
    </submittedName>
</protein>
<proteinExistence type="predicted"/>
<accession>A0A8E2JS35</accession>
<keyword evidence="2" id="KW-1185">Reference proteome</keyword>
<reference evidence="1 2" key="1">
    <citation type="journal article" date="2016" name="Nat. Commun.">
        <title>Ectomycorrhizal ecology is imprinted in the genome of the dominant symbiotic fungus Cenococcum geophilum.</title>
        <authorList>
            <consortium name="DOE Joint Genome Institute"/>
            <person name="Peter M."/>
            <person name="Kohler A."/>
            <person name="Ohm R.A."/>
            <person name="Kuo A."/>
            <person name="Krutzmann J."/>
            <person name="Morin E."/>
            <person name="Arend M."/>
            <person name="Barry K.W."/>
            <person name="Binder M."/>
            <person name="Choi C."/>
            <person name="Clum A."/>
            <person name="Copeland A."/>
            <person name="Grisel N."/>
            <person name="Haridas S."/>
            <person name="Kipfer T."/>
            <person name="LaButti K."/>
            <person name="Lindquist E."/>
            <person name="Lipzen A."/>
            <person name="Maire R."/>
            <person name="Meier B."/>
            <person name="Mihaltcheva S."/>
            <person name="Molinier V."/>
            <person name="Murat C."/>
            <person name="Poggeler S."/>
            <person name="Quandt C.A."/>
            <person name="Sperisen C."/>
            <person name="Tritt A."/>
            <person name="Tisserant E."/>
            <person name="Crous P.W."/>
            <person name="Henrissat B."/>
            <person name="Nehls U."/>
            <person name="Egli S."/>
            <person name="Spatafora J.W."/>
            <person name="Grigoriev I.V."/>
            <person name="Martin F.M."/>
        </authorList>
    </citation>
    <scope>NUCLEOTIDE SEQUENCE [LARGE SCALE GENOMIC DNA]</scope>
    <source>
        <strain evidence="1 2">CBS 207.34</strain>
    </source>
</reference>
<dbReference type="AlphaFoldDB" id="A0A8E2JS35"/>
<sequence>LPLELREAVYGHYFAPASHLTASEGGGGKWSYSFDFNLYYVSRQVYREARKVFRRELNFIRVETPWPETAVLDEPRLTSITENHVALEGAVPIVASSRRAEEFNDYHLLVSVDTPRMDFSITKPFNMIILLSDLHLFCRIWYYSALSYPGLNSHLRLTLRLQNPYSASPEEAPIRNSLQRQLLMPFGKVKGLDEVLIEGCDESVKAQLEADMEIPYDSPEKCFEDATKLMEEGTEAFRKKEYEQALKLYMESFRTMHILCNGRERSILADAYFQIDLSGGTYDGQNASIVRLILRVKLVARVIDAYLKLKEWGEAKFWGMRSISLMREAIGSETLEYIPEFIAAEDMAMIYLRTAIA</sequence>
<gene>
    <name evidence="1" type="ORF">AOQ84DRAFT_254311</name>
</gene>
<organism evidence="1 2">
    <name type="scientific">Glonium stellatum</name>
    <dbReference type="NCBI Taxonomy" id="574774"/>
    <lineage>
        <taxon>Eukaryota</taxon>
        <taxon>Fungi</taxon>
        <taxon>Dikarya</taxon>
        <taxon>Ascomycota</taxon>
        <taxon>Pezizomycotina</taxon>
        <taxon>Dothideomycetes</taxon>
        <taxon>Pleosporomycetidae</taxon>
        <taxon>Gloniales</taxon>
        <taxon>Gloniaceae</taxon>
        <taxon>Glonium</taxon>
    </lineage>
</organism>
<name>A0A8E2JS35_9PEZI</name>
<dbReference type="Gene3D" id="1.25.40.10">
    <property type="entry name" value="Tetratricopeptide repeat domain"/>
    <property type="match status" value="1"/>
</dbReference>